<feature type="domain" description="Heparinase II/III-like C-terminal" evidence="2">
    <location>
        <begin position="327"/>
        <end position="561"/>
    </location>
</feature>
<keyword evidence="4" id="KW-1185">Reference proteome</keyword>
<organism evidence="3 4">
    <name type="scientific">Oceaniradius stylonematis</name>
    <dbReference type="NCBI Taxonomy" id="2184161"/>
    <lineage>
        <taxon>Bacteria</taxon>
        <taxon>Pseudomonadati</taxon>
        <taxon>Pseudomonadota</taxon>
        <taxon>Alphaproteobacteria</taxon>
        <taxon>Hyphomicrobiales</taxon>
        <taxon>Ahrensiaceae</taxon>
        <taxon>Oceaniradius</taxon>
    </lineage>
</organism>
<comment type="subcellular location">
    <subcellularLocation>
        <location evidence="1">Cell envelope</location>
    </subcellularLocation>
</comment>
<comment type="caution">
    <text evidence="3">The sequence shown here is derived from an EMBL/GenBank/DDBJ whole genome shotgun (WGS) entry which is preliminary data.</text>
</comment>
<dbReference type="Gene3D" id="1.50.10.100">
    <property type="entry name" value="Chondroitin AC/alginate lyase"/>
    <property type="match status" value="1"/>
</dbReference>
<dbReference type="Proteomes" id="UP000246132">
    <property type="component" value="Unassembled WGS sequence"/>
</dbReference>
<dbReference type="AlphaFoldDB" id="A0A3A8AP78"/>
<evidence type="ECO:0000313" key="4">
    <source>
        <dbReference type="Proteomes" id="UP000246132"/>
    </source>
</evidence>
<evidence type="ECO:0000259" key="2">
    <source>
        <dbReference type="Pfam" id="PF07940"/>
    </source>
</evidence>
<dbReference type="Pfam" id="PF07940">
    <property type="entry name" value="Hepar_II_III_C"/>
    <property type="match status" value="1"/>
</dbReference>
<dbReference type="EMBL" id="QFWV02000004">
    <property type="protein sequence ID" value="RKF07501.1"/>
    <property type="molecule type" value="Genomic_DNA"/>
</dbReference>
<gene>
    <name evidence="3" type="ORF">DEM25_006840</name>
</gene>
<sequence length="578" mass="64053">MVSADWGIGAEAVARSRWNAQPGYWGVSTGLLWERLRYRLQSGSITNWQLVGPVPARLLLSPSCLRPSDPLLARDFYQGRYSFGGRTVETGSQSPFLAEPPSAAWYAELHGFRWLRHLADANTDLAAAQARALIEDWISGYGKRLREPAYDLPTTASRLIAWIQHARFFLQSSEHGFYRRFMMSLSRQVRYLRNALRGYPDCIDTLQALIALSVASLAIPTAERRQQRIARQLEFQLKRQILPDGAHVSRNPAHLPELLADLLPLAQCYVAASRPVPPELVRAVDRMFPRLRAMRHRDGHLAMFHGAGYDKTDLIAAVLRLDQTEGKTGPHAVQSGYYRLEAGDTVIIADTGTIPKGIDGANCHASALAFELSTLRGRIVTNLGVDRLLRADFGPVARATAAHSTLSVGDVSSARFRRFAGAPRRHDWRAVSGPRRVAVSDWQSDGMTGFSAEHDGYQRVFGLVHERGIAVRPDGGRVDGYDLLRPPSGRKPHAVAAQLRFHFHPGVRVSATQAANTFLLSLESGERWAFRAIGAPAAIEESLFLAAVAGPVRTAQIAIGIEWPETERVSWRFERLSD</sequence>
<proteinExistence type="predicted"/>
<name>A0A3A8AP78_9HYPH</name>
<protein>
    <submittedName>
        <fullName evidence="3">Heparinase</fullName>
    </submittedName>
</protein>
<dbReference type="InterPro" id="IPR012480">
    <property type="entry name" value="Hepar_II_III_C"/>
</dbReference>
<dbReference type="GO" id="GO:0016829">
    <property type="term" value="F:lyase activity"/>
    <property type="evidence" value="ECO:0007669"/>
    <property type="project" value="InterPro"/>
</dbReference>
<dbReference type="Gene3D" id="2.70.98.70">
    <property type="match status" value="1"/>
</dbReference>
<dbReference type="GO" id="GO:0030313">
    <property type="term" value="C:cell envelope"/>
    <property type="evidence" value="ECO:0007669"/>
    <property type="project" value="UniProtKB-SubCell"/>
</dbReference>
<evidence type="ECO:0000256" key="1">
    <source>
        <dbReference type="ARBA" id="ARBA00004196"/>
    </source>
</evidence>
<accession>A0A3A8AP78</accession>
<reference evidence="3 4" key="1">
    <citation type="journal article" date="2018" name="Int. J. Syst. Bacteriol.">
        <title>Oceaniradius stylonemae gen. nov., sp. nov., isolated from a red alga, Stylonema cornu-cervi.</title>
        <authorList>
            <person name="Jeong S."/>
        </authorList>
    </citation>
    <scope>NUCLEOTIDE SEQUENCE [LARGE SCALE GENOMIC DNA]</scope>
    <source>
        <strain evidence="3 4">StC1</strain>
    </source>
</reference>
<dbReference type="InterPro" id="IPR008929">
    <property type="entry name" value="Chondroitin_lyas"/>
</dbReference>
<evidence type="ECO:0000313" key="3">
    <source>
        <dbReference type="EMBL" id="RKF07501.1"/>
    </source>
</evidence>